<dbReference type="EMBL" id="MGEF01000019">
    <property type="protein sequence ID" value="OGL79026.1"/>
    <property type="molecule type" value="Genomic_DNA"/>
</dbReference>
<dbReference type="STRING" id="1802397.A3J43_01315"/>
<dbReference type="SUPFAM" id="SSF56784">
    <property type="entry name" value="HAD-like"/>
    <property type="match status" value="1"/>
</dbReference>
<reference evidence="1 2" key="1">
    <citation type="journal article" date="2016" name="Nat. Commun.">
        <title>Thousands of microbial genomes shed light on interconnected biogeochemical processes in an aquifer system.</title>
        <authorList>
            <person name="Anantharaman K."/>
            <person name="Brown C.T."/>
            <person name="Hug L.A."/>
            <person name="Sharon I."/>
            <person name="Castelle C.J."/>
            <person name="Probst A.J."/>
            <person name="Thomas B.C."/>
            <person name="Singh A."/>
            <person name="Wilkins M.J."/>
            <person name="Karaoz U."/>
            <person name="Brodie E.L."/>
            <person name="Williams K.H."/>
            <person name="Hubbard S.S."/>
            <person name="Banfield J.F."/>
        </authorList>
    </citation>
    <scope>NUCLEOTIDE SEQUENCE [LARGE SCALE GENOMIC DNA]</scope>
</reference>
<comment type="caution">
    <text evidence="1">The sequence shown here is derived from an EMBL/GenBank/DDBJ whole genome shotgun (WGS) entry which is preliminary data.</text>
</comment>
<dbReference type="GO" id="GO:0005829">
    <property type="term" value="C:cytosol"/>
    <property type="evidence" value="ECO:0007669"/>
    <property type="project" value="TreeGrafter"/>
</dbReference>
<evidence type="ECO:0000313" key="2">
    <source>
        <dbReference type="Proteomes" id="UP000176604"/>
    </source>
</evidence>
<sequence>MDTLRSRIEGIIIDFDGTLAGVSHVVSPRVRAAIAQANDKVKISLCTGRPYKFVTAHARDLGLETLHVAEGGARVVDRNGKIYWEKTIDPKSVRALFAIASEEGMDFLAQIDGIDRFDWAPPTEGTFPAMAHVVMHAQERARTETVLARVQAGVPDVHAILTHYQEDEASPVMWGADITAADANKQHALLHLARIEGLDLKNFMAIGDGYNDFPLLMACGFKVAMGNAVPELKAIADYVAPTVDEDGMAEVIEKFVLHQ</sequence>
<proteinExistence type="predicted"/>
<dbReference type="PANTHER" id="PTHR10000:SF8">
    <property type="entry name" value="HAD SUPERFAMILY HYDROLASE-LIKE, TYPE 3"/>
    <property type="match status" value="1"/>
</dbReference>
<dbReference type="GO" id="GO:0000287">
    <property type="term" value="F:magnesium ion binding"/>
    <property type="evidence" value="ECO:0007669"/>
    <property type="project" value="TreeGrafter"/>
</dbReference>
<dbReference type="Gene3D" id="3.30.1240.10">
    <property type="match status" value="1"/>
</dbReference>
<dbReference type="GO" id="GO:0016791">
    <property type="term" value="F:phosphatase activity"/>
    <property type="evidence" value="ECO:0007669"/>
    <property type="project" value="TreeGrafter"/>
</dbReference>
<dbReference type="InterPro" id="IPR000150">
    <property type="entry name" value="Cof"/>
</dbReference>
<dbReference type="NCBIfam" id="TIGR01484">
    <property type="entry name" value="HAD-SF-IIB"/>
    <property type="match status" value="1"/>
</dbReference>
<dbReference type="Pfam" id="PF08282">
    <property type="entry name" value="Hydrolase_3"/>
    <property type="match status" value="2"/>
</dbReference>
<protein>
    <recommendedName>
        <fullName evidence="3">Haloacid dehalogenase</fullName>
    </recommendedName>
</protein>
<evidence type="ECO:0000313" key="1">
    <source>
        <dbReference type="EMBL" id="OGL79026.1"/>
    </source>
</evidence>
<organism evidence="1 2">
    <name type="scientific">Candidatus Uhrbacteria bacterium RIFCSPHIGHO2_12_FULL_54_23</name>
    <dbReference type="NCBI Taxonomy" id="1802397"/>
    <lineage>
        <taxon>Bacteria</taxon>
        <taxon>Candidatus Uhriibacteriota</taxon>
    </lineage>
</organism>
<accession>A0A1F7UL68</accession>
<dbReference type="AlphaFoldDB" id="A0A1F7UL68"/>
<gene>
    <name evidence="1" type="ORF">A3J43_01315</name>
</gene>
<dbReference type="Gene3D" id="3.40.50.1000">
    <property type="entry name" value="HAD superfamily/HAD-like"/>
    <property type="match status" value="2"/>
</dbReference>
<dbReference type="InterPro" id="IPR036412">
    <property type="entry name" value="HAD-like_sf"/>
</dbReference>
<dbReference type="PANTHER" id="PTHR10000">
    <property type="entry name" value="PHOSPHOSERINE PHOSPHATASE"/>
    <property type="match status" value="1"/>
</dbReference>
<name>A0A1F7UL68_9BACT</name>
<dbReference type="NCBIfam" id="TIGR00099">
    <property type="entry name" value="Cof-subfamily"/>
    <property type="match status" value="1"/>
</dbReference>
<dbReference type="InterPro" id="IPR023214">
    <property type="entry name" value="HAD_sf"/>
</dbReference>
<dbReference type="InterPro" id="IPR006379">
    <property type="entry name" value="HAD-SF_hydro_IIB"/>
</dbReference>
<dbReference type="Proteomes" id="UP000176604">
    <property type="component" value="Unassembled WGS sequence"/>
</dbReference>
<evidence type="ECO:0008006" key="3">
    <source>
        <dbReference type="Google" id="ProtNLM"/>
    </source>
</evidence>